<feature type="domain" description="NmrA-like" evidence="1">
    <location>
        <begin position="19"/>
        <end position="281"/>
    </location>
</feature>
<dbReference type="CDD" id="cd05269">
    <property type="entry name" value="TMR_SDR_a"/>
    <property type="match status" value="1"/>
</dbReference>
<dbReference type="AlphaFoldDB" id="A0AAW3U7E0"/>
<organism evidence="2 3">
    <name type="scientific">Xanthomonas euvesicatoria</name>
    <dbReference type="NCBI Taxonomy" id="456327"/>
    <lineage>
        <taxon>Bacteria</taxon>
        <taxon>Pseudomonadati</taxon>
        <taxon>Pseudomonadota</taxon>
        <taxon>Gammaproteobacteria</taxon>
        <taxon>Lysobacterales</taxon>
        <taxon>Lysobacteraceae</taxon>
        <taxon>Xanthomonas</taxon>
    </lineage>
</organism>
<accession>A0AAW3U7E0</accession>
<dbReference type="InterPro" id="IPR008030">
    <property type="entry name" value="NmrA-like"/>
</dbReference>
<evidence type="ECO:0000313" key="3">
    <source>
        <dbReference type="Proteomes" id="UP000576603"/>
    </source>
</evidence>
<dbReference type="InterPro" id="IPR051604">
    <property type="entry name" value="Ergot_Alk_Oxidoreductase"/>
</dbReference>
<dbReference type="Gene3D" id="3.90.25.10">
    <property type="entry name" value="UDP-galactose 4-epimerase, domain 1"/>
    <property type="match status" value="1"/>
</dbReference>
<name>A0AAW3U7E0_XANEU</name>
<proteinExistence type="predicted"/>
<evidence type="ECO:0000313" key="2">
    <source>
        <dbReference type="EMBL" id="MBB4724987.1"/>
    </source>
</evidence>
<dbReference type="Gene3D" id="3.40.50.720">
    <property type="entry name" value="NAD(P)-binding Rossmann-like Domain"/>
    <property type="match status" value="1"/>
</dbReference>
<evidence type="ECO:0000259" key="1">
    <source>
        <dbReference type="Pfam" id="PF05368"/>
    </source>
</evidence>
<dbReference type="SUPFAM" id="SSF51735">
    <property type="entry name" value="NAD(P)-binding Rossmann-fold domains"/>
    <property type="match status" value="1"/>
</dbReference>
<comment type="caution">
    <text evidence="2">The sequence shown here is derived from an EMBL/GenBank/DDBJ whole genome shotgun (WGS) entry which is preliminary data.</text>
</comment>
<gene>
    <name evidence="2" type="ORF">FHY32_003378</name>
</gene>
<reference evidence="2 3" key="1">
    <citation type="submission" date="2020-08" db="EMBL/GenBank/DDBJ databases">
        <title>Studying the diversity of plant-associated saprophytic bacteria and their role in host health and plant-pathogen interactions.</title>
        <authorList>
            <person name="Potnis N."/>
        </authorList>
    </citation>
    <scope>NUCLEOTIDE SEQUENCE [LARGE SCALE GENOMIC DNA]</scope>
    <source>
        <strain evidence="2 3">CFBP 7922</strain>
    </source>
</reference>
<dbReference type="PANTHER" id="PTHR43162">
    <property type="match status" value="1"/>
</dbReference>
<sequence length="303" mass="33009">MKRPALPVPSSNCRSNTIMILVSGATGGIGGELCRQLQQAGTPFRAMCRKQEQVDNLQQKGMDAVLGDFDTPETLQGAMQGSHTLLLITPPTPDQVAQETAAIDAAKRAGIGRIVKVSASDCNVRSPVPWAKSHALIDHHLRASGIAWTILKPTAYMQNFLWFKDPIAKGVFPMAAGRGSVSWIDTRDIARVAATVLTEEGHAGATYFLTGPETLDMQAATSRLSKIIGRKVRYLDLPTPVFRVLMRATGNSPWMAKGLTVQFADVVAGHHDIDPTFEVERLTGKRPHTFDDFVRDHRQAFVG</sequence>
<dbReference type="Pfam" id="PF05368">
    <property type="entry name" value="NmrA"/>
    <property type="match status" value="1"/>
</dbReference>
<dbReference type="InterPro" id="IPR036291">
    <property type="entry name" value="NAD(P)-bd_dom_sf"/>
</dbReference>
<dbReference type="Proteomes" id="UP000576603">
    <property type="component" value="Unassembled WGS sequence"/>
</dbReference>
<protein>
    <submittedName>
        <fullName evidence="2">Uncharacterized protein YbjT (DUF2867 family)</fullName>
    </submittedName>
</protein>
<dbReference type="EMBL" id="JACHNL010000008">
    <property type="protein sequence ID" value="MBB4724987.1"/>
    <property type="molecule type" value="Genomic_DNA"/>
</dbReference>
<dbReference type="PANTHER" id="PTHR43162:SF1">
    <property type="entry name" value="PRESTALK A DIFFERENTIATION PROTEIN A"/>
    <property type="match status" value="1"/>
</dbReference>